<reference evidence="1 2" key="2">
    <citation type="submission" date="2018-11" db="EMBL/GenBank/DDBJ databases">
        <authorList>
            <consortium name="Pathogen Informatics"/>
        </authorList>
    </citation>
    <scope>NUCLEOTIDE SEQUENCE [LARGE SCALE GENOMIC DNA]</scope>
</reference>
<dbReference type="WBParaSite" id="OFLC_0000747701-mRNA-1">
    <property type="protein sequence ID" value="OFLC_0000747701-mRNA-1"/>
    <property type="gene ID" value="OFLC_0000747701"/>
</dbReference>
<evidence type="ECO:0000313" key="2">
    <source>
        <dbReference type="Proteomes" id="UP000267606"/>
    </source>
</evidence>
<protein>
    <submittedName>
        <fullName evidence="3">Cysteine rich repeat-containing domain protein</fullName>
    </submittedName>
</protein>
<dbReference type="EMBL" id="UZAJ01007841">
    <property type="protein sequence ID" value="VDO51168.1"/>
    <property type="molecule type" value="Genomic_DNA"/>
</dbReference>
<sequence>MDCEKQCIFSPEQPQTLPPPKDHPCQPICHQNCQNVCSSSNLPTQKCMRSCQLQCQKAYNSLNPASQIIPLNLENSQIPVNPLCPTIPAISPIPNTPTATKEATCIDVCMPLCLPSCTTAQAQSLPIPPASEEVSSSNTIAPLSPSCIANCINVCMQQCLQLKLTINTCQSACQMQCANVC</sequence>
<dbReference type="Proteomes" id="UP000267606">
    <property type="component" value="Unassembled WGS sequence"/>
</dbReference>
<dbReference type="AlphaFoldDB" id="A0A183HJ16"/>
<proteinExistence type="predicted"/>
<reference evidence="3" key="1">
    <citation type="submission" date="2016-06" db="UniProtKB">
        <authorList>
            <consortium name="WormBaseParasite"/>
        </authorList>
    </citation>
    <scope>IDENTIFICATION</scope>
</reference>
<evidence type="ECO:0000313" key="3">
    <source>
        <dbReference type="WBParaSite" id="OFLC_0000747701-mRNA-1"/>
    </source>
</evidence>
<evidence type="ECO:0000313" key="1">
    <source>
        <dbReference type="EMBL" id="VDO51168.1"/>
    </source>
</evidence>
<name>A0A183HJ16_9BILA</name>
<keyword evidence="2" id="KW-1185">Reference proteome</keyword>
<organism evidence="3">
    <name type="scientific">Onchocerca flexuosa</name>
    <dbReference type="NCBI Taxonomy" id="387005"/>
    <lineage>
        <taxon>Eukaryota</taxon>
        <taxon>Metazoa</taxon>
        <taxon>Ecdysozoa</taxon>
        <taxon>Nematoda</taxon>
        <taxon>Chromadorea</taxon>
        <taxon>Rhabditida</taxon>
        <taxon>Spirurina</taxon>
        <taxon>Spiruromorpha</taxon>
        <taxon>Filarioidea</taxon>
        <taxon>Onchocercidae</taxon>
        <taxon>Onchocerca</taxon>
    </lineage>
</organism>
<accession>A0A183HJ16</accession>
<gene>
    <name evidence="1" type="ORF">OFLC_LOCUS7480</name>
</gene>